<evidence type="ECO:0000313" key="4">
    <source>
        <dbReference type="Proteomes" id="UP000251993"/>
    </source>
</evidence>
<evidence type="ECO:0000259" key="2">
    <source>
        <dbReference type="PROSITE" id="PS51688"/>
    </source>
</evidence>
<feature type="signal peptide" evidence="1">
    <location>
        <begin position="1"/>
        <end position="20"/>
    </location>
</feature>
<dbReference type="EMBL" id="CP030850">
    <property type="protein sequence ID" value="AXE17089.1"/>
    <property type="molecule type" value="Genomic_DNA"/>
</dbReference>
<protein>
    <recommendedName>
        <fullName evidence="2">Peptidase S74 domain-containing protein</fullName>
    </recommendedName>
</protein>
<gene>
    <name evidence="3" type="ORF">DR864_04735</name>
</gene>
<reference evidence="3 4" key="1">
    <citation type="submission" date="2018-07" db="EMBL/GenBank/DDBJ databases">
        <title>Genome sequencing of Runella.</title>
        <authorList>
            <person name="Baek M.-G."/>
            <person name="Yi H."/>
        </authorList>
    </citation>
    <scope>NUCLEOTIDE SEQUENCE [LARGE SCALE GENOMIC DNA]</scope>
    <source>
        <strain evidence="3 4">HYN0085</strain>
    </source>
</reference>
<sequence>MKRQFYLFIGVMLGFQFATAQVSPILGTDQSIQVTPRGITGRLSGTLSPSNLYFGGGSFGSGGTGTQNTGIGSDRSMPLSGANNVMVGTVGGAARVDFSGSENTLIGTNVFGYIEPGNTAINGNVIVGFNAFTAPGTPFPRFTASYTTVIGAEAMRSTNESTYNTAIGAEAFSFPETGSPYTYGSTGINSVAYGVRALGNQRSGSDNVAYGYKAMEMSLGADSCTAIGYLALNKNVANGRMTAIGRSAMENTEANALGINSFNVAIGYMSLVNVLSTGTNNVAIGRNALLNTSSGSSNTAAGFGALISNTTGAFNVGIGSGASNDNTTGTDNVAIGYRTLSGNKINTRNVAVGYEAMRYADSRTTSGIQAYNTAVGYKAMHGSTTAANNTGANNVAIGDSVLVNVTSGSFNTVVGAFAGNNITTGSNNTVIGFGAEVPSGTSSNQVRIGNSAISYAGVQVAWTITSDRRLKENIKPIANGLAFIKALRPVVYHRTNNLMPDRELGFIAQELQEVMPQLGITNWGMIRSDDKGFLTVRYNDLIAPIISAVQEQQTQLDSGKKRRSTLKTISVVDYNLLNAQADAILERFENVTK</sequence>
<dbReference type="Proteomes" id="UP000251993">
    <property type="component" value="Chromosome"/>
</dbReference>
<keyword evidence="4" id="KW-1185">Reference proteome</keyword>
<accession>A0A344TEL8</accession>
<dbReference type="KEGG" id="run:DR864_04735"/>
<name>A0A344TEL8_9BACT</name>
<dbReference type="RefSeq" id="WP_114065875.1">
    <property type="nucleotide sequence ID" value="NZ_CP030850.1"/>
</dbReference>
<dbReference type="InterPro" id="IPR036388">
    <property type="entry name" value="WH-like_DNA-bd_sf"/>
</dbReference>
<keyword evidence="1" id="KW-0732">Signal</keyword>
<dbReference type="Gene3D" id="1.10.10.10">
    <property type="entry name" value="Winged helix-like DNA-binding domain superfamily/Winged helix DNA-binding domain"/>
    <property type="match status" value="1"/>
</dbReference>
<feature type="chain" id="PRO_5016666382" description="Peptidase S74 domain-containing protein" evidence="1">
    <location>
        <begin position="21"/>
        <end position="593"/>
    </location>
</feature>
<dbReference type="OrthoDB" id="939966at2"/>
<dbReference type="Pfam" id="PF13884">
    <property type="entry name" value="Peptidase_S74"/>
    <property type="match status" value="1"/>
</dbReference>
<evidence type="ECO:0000313" key="3">
    <source>
        <dbReference type="EMBL" id="AXE17089.1"/>
    </source>
</evidence>
<evidence type="ECO:0000256" key="1">
    <source>
        <dbReference type="SAM" id="SignalP"/>
    </source>
</evidence>
<organism evidence="3 4">
    <name type="scientific">Runella rosea</name>
    <dbReference type="NCBI Taxonomy" id="2259595"/>
    <lineage>
        <taxon>Bacteria</taxon>
        <taxon>Pseudomonadati</taxon>
        <taxon>Bacteroidota</taxon>
        <taxon>Cytophagia</taxon>
        <taxon>Cytophagales</taxon>
        <taxon>Spirosomataceae</taxon>
        <taxon>Runella</taxon>
    </lineage>
</organism>
<dbReference type="InterPro" id="IPR030392">
    <property type="entry name" value="S74_ICA"/>
</dbReference>
<proteinExistence type="predicted"/>
<dbReference type="AlphaFoldDB" id="A0A344TEL8"/>
<dbReference type="PROSITE" id="PS51688">
    <property type="entry name" value="ICA"/>
    <property type="match status" value="1"/>
</dbReference>
<feature type="domain" description="Peptidase S74" evidence="2">
    <location>
        <begin position="466"/>
        <end position="563"/>
    </location>
</feature>